<dbReference type="KEGG" id="ddu:GF1_31060"/>
<dbReference type="GO" id="GO:0005524">
    <property type="term" value="F:ATP binding"/>
    <property type="evidence" value="ECO:0007669"/>
    <property type="project" value="UniProtKB-KW"/>
</dbReference>
<reference evidence="5" key="1">
    <citation type="submission" date="2020-12" db="EMBL/GenBank/DDBJ databases">
        <title>Desulfobium dissulfuricans gen. nov., sp. nov., a novel mesophilic, sulfate-reducing bacterium isolated from a deep-sea hydrothermal vent.</title>
        <authorList>
            <person name="Hashimoto Y."/>
            <person name="Tame A."/>
            <person name="Sawayama S."/>
            <person name="Miyazaki J."/>
            <person name="Takai K."/>
            <person name="Nakagawa S."/>
        </authorList>
    </citation>
    <scope>NUCLEOTIDE SEQUENCE</scope>
    <source>
        <strain evidence="5">GF1</strain>
    </source>
</reference>
<protein>
    <submittedName>
        <fullName evidence="5">ABC transporter ATP-binding protein</fullName>
    </submittedName>
</protein>
<dbReference type="GO" id="GO:0005304">
    <property type="term" value="F:L-valine transmembrane transporter activity"/>
    <property type="evidence" value="ECO:0007669"/>
    <property type="project" value="TreeGrafter"/>
</dbReference>
<accession>A0A915UBI0</accession>
<dbReference type="Pfam" id="PF12399">
    <property type="entry name" value="BCA_ABC_TP_C"/>
    <property type="match status" value="1"/>
</dbReference>
<dbReference type="GO" id="GO:1903805">
    <property type="term" value="P:L-valine import across plasma membrane"/>
    <property type="evidence" value="ECO:0007669"/>
    <property type="project" value="TreeGrafter"/>
</dbReference>
<dbReference type="CDD" id="cd03219">
    <property type="entry name" value="ABC_Mj1267_LivG_branched"/>
    <property type="match status" value="1"/>
</dbReference>
<keyword evidence="2" id="KW-0547">Nucleotide-binding</keyword>
<keyword evidence="3 5" id="KW-0067">ATP-binding</keyword>
<gene>
    <name evidence="5" type="ORF">GF1_31060</name>
</gene>
<evidence type="ECO:0000256" key="3">
    <source>
        <dbReference type="ARBA" id="ARBA00022840"/>
    </source>
</evidence>
<proteinExistence type="predicted"/>
<dbReference type="SUPFAM" id="SSF52540">
    <property type="entry name" value="P-loop containing nucleoside triphosphate hydrolases"/>
    <property type="match status" value="1"/>
</dbReference>
<name>A0A915UBI0_9BACT</name>
<dbReference type="InterPro" id="IPR027417">
    <property type="entry name" value="P-loop_NTPase"/>
</dbReference>
<dbReference type="InterPro" id="IPR051120">
    <property type="entry name" value="ABC_AA/LPS_Transport"/>
</dbReference>
<evidence type="ECO:0000313" key="6">
    <source>
        <dbReference type="Proteomes" id="UP001063350"/>
    </source>
</evidence>
<evidence type="ECO:0000256" key="2">
    <source>
        <dbReference type="ARBA" id="ARBA00022741"/>
    </source>
</evidence>
<keyword evidence="6" id="KW-1185">Reference proteome</keyword>
<dbReference type="GO" id="GO:0015192">
    <property type="term" value="F:L-phenylalanine transmembrane transporter activity"/>
    <property type="evidence" value="ECO:0007669"/>
    <property type="project" value="TreeGrafter"/>
</dbReference>
<evidence type="ECO:0000256" key="1">
    <source>
        <dbReference type="ARBA" id="ARBA00022448"/>
    </source>
</evidence>
<dbReference type="GO" id="GO:0042941">
    <property type="term" value="P:D-alanine transmembrane transport"/>
    <property type="evidence" value="ECO:0007669"/>
    <property type="project" value="TreeGrafter"/>
</dbReference>
<feature type="domain" description="ABC transporter" evidence="4">
    <location>
        <begin position="2"/>
        <end position="252"/>
    </location>
</feature>
<organism evidence="5 6">
    <name type="scientific">Desulfolithobacter dissulfuricans</name>
    <dbReference type="NCBI Taxonomy" id="2795293"/>
    <lineage>
        <taxon>Bacteria</taxon>
        <taxon>Pseudomonadati</taxon>
        <taxon>Thermodesulfobacteriota</taxon>
        <taxon>Desulfobulbia</taxon>
        <taxon>Desulfobulbales</taxon>
        <taxon>Desulfobulbaceae</taxon>
        <taxon>Desulfolithobacter</taxon>
    </lineage>
</organism>
<dbReference type="InterPro" id="IPR003593">
    <property type="entry name" value="AAA+_ATPase"/>
</dbReference>
<dbReference type="Gene3D" id="3.40.50.300">
    <property type="entry name" value="P-loop containing nucleotide triphosphate hydrolases"/>
    <property type="match status" value="1"/>
</dbReference>
<dbReference type="SMART" id="SM00382">
    <property type="entry name" value="AAA"/>
    <property type="match status" value="1"/>
</dbReference>
<dbReference type="EMBL" id="AP024233">
    <property type="protein sequence ID" value="BCO10730.1"/>
    <property type="molecule type" value="Genomic_DNA"/>
</dbReference>
<dbReference type="InterPro" id="IPR003439">
    <property type="entry name" value="ABC_transporter-like_ATP-bd"/>
</dbReference>
<dbReference type="GO" id="GO:1903806">
    <property type="term" value="P:L-isoleucine import across plasma membrane"/>
    <property type="evidence" value="ECO:0007669"/>
    <property type="project" value="TreeGrafter"/>
</dbReference>
<dbReference type="PANTHER" id="PTHR45772">
    <property type="entry name" value="CONSERVED COMPONENT OF ABC TRANSPORTER FOR NATURAL AMINO ACIDS-RELATED"/>
    <property type="match status" value="1"/>
</dbReference>
<dbReference type="AlphaFoldDB" id="A0A915UBI0"/>
<dbReference type="Proteomes" id="UP001063350">
    <property type="component" value="Chromosome"/>
</dbReference>
<sequence>MLSLNKVSKRFGGLPALDKVSFSVKKGTITALIGPNGAGKSTLINCITGVIPPDDGEILFGDRQKKNIAGLEPHVIARQGIARTFQNLRILPTMSVLDNILCGLTVQASSSFTGAMLRLPSLRSRERLFRLRALEMLDRFGLSGRADWPISVLPYGDRKKVEMARAFVSEPDLVLLDEPVAGLNQEETGRIAVLLKQMRQAGFTMLLVEHDMELVMRISDHVVVLDSGRCIARSTPQEVRTNPLVLEAYLGTTGRAA</sequence>
<dbReference type="InterPro" id="IPR032823">
    <property type="entry name" value="BCA_ABC_TP_C"/>
</dbReference>
<dbReference type="GO" id="GO:0016887">
    <property type="term" value="F:ATP hydrolysis activity"/>
    <property type="evidence" value="ECO:0007669"/>
    <property type="project" value="InterPro"/>
</dbReference>
<evidence type="ECO:0000259" key="4">
    <source>
        <dbReference type="PROSITE" id="PS50893"/>
    </source>
</evidence>
<dbReference type="GO" id="GO:0015808">
    <property type="term" value="P:L-alanine transport"/>
    <property type="evidence" value="ECO:0007669"/>
    <property type="project" value="TreeGrafter"/>
</dbReference>
<dbReference type="Pfam" id="PF00005">
    <property type="entry name" value="ABC_tran"/>
    <property type="match status" value="1"/>
</dbReference>
<dbReference type="RefSeq" id="WP_267927449.1">
    <property type="nucleotide sequence ID" value="NZ_AP024233.1"/>
</dbReference>
<dbReference type="GO" id="GO:0005886">
    <property type="term" value="C:plasma membrane"/>
    <property type="evidence" value="ECO:0007669"/>
    <property type="project" value="TreeGrafter"/>
</dbReference>
<dbReference type="PROSITE" id="PS50893">
    <property type="entry name" value="ABC_TRANSPORTER_2"/>
    <property type="match status" value="1"/>
</dbReference>
<dbReference type="FunFam" id="3.40.50.300:FF:000421">
    <property type="entry name" value="Branched-chain amino acid ABC transporter ATP-binding protein"/>
    <property type="match status" value="1"/>
</dbReference>
<dbReference type="PANTHER" id="PTHR45772:SF7">
    <property type="entry name" value="AMINO ACID ABC TRANSPORTER ATP-BINDING PROTEIN"/>
    <property type="match status" value="1"/>
</dbReference>
<dbReference type="GO" id="GO:0015188">
    <property type="term" value="F:L-isoleucine transmembrane transporter activity"/>
    <property type="evidence" value="ECO:0007669"/>
    <property type="project" value="TreeGrafter"/>
</dbReference>
<keyword evidence="1" id="KW-0813">Transport</keyword>
<evidence type="ECO:0000313" key="5">
    <source>
        <dbReference type="EMBL" id="BCO10730.1"/>
    </source>
</evidence>